<evidence type="ECO:0000259" key="3">
    <source>
        <dbReference type="PROSITE" id="PS50041"/>
    </source>
</evidence>
<feature type="domain" description="C-type lectin" evidence="3">
    <location>
        <begin position="25"/>
        <end position="131"/>
    </location>
</feature>
<feature type="signal peptide" evidence="2">
    <location>
        <begin position="1"/>
        <end position="20"/>
    </location>
</feature>
<organism evidence="4 5">
    <name type="scientific">Triplophysa rosa</name>
    <name type="common">Cave loach</name>
    <dbReference type="NCBI Taxonomy" id="992332"/>
    <lineage>
        <taxon>Eukaryota</taxon>
        <taxon>Metazoa</taxon>
        <taxon>Chordata</taxon>
        <taxon>Craniata</taxon>
        <taxon>Vertebrata</taxon>
        <taxon>Euteleostomi</taxon>
        <taxon>Actinopterygii</taxon>
        <taxon>Neopterygii</taxon>
        <taxon>Teleostei</taxon>
        <taxon>Ostariophysi</taxon>
        <taxon>Cypriniformes</taxon>
        <taxon>Nemacheilidae</taxon>
        <taxon>Triplophysa</taxon>
    </lineage>
</organism>
<feature type="domain" description="C-type lectin" evidence="3">
    <location>
        <begin position="362"/>
        <end position="467"/>
    </location>
</feature>
<feature type="chain" id="PRO_5040830922" description="C-type lectin domain-containing protein" evidence="2">
    <location>
        <begin position="21"/>
        <end position="514"/>
    </location>
</feature>
<dbReference type="PANTHER" id="PTHR45784:SF3">
    <property type="entry name" value="C-TYPE LECTIN DOMAIN FAMILY 4 MEMBER K-LIKE-RELATED"/>
    <property type="match status" value="1"/>
</dbReference>
<name>A0A9W7WVZ0_TRIRA</name>
<reference evidence="4" key="1">
    <citation type="submission" date="2021-02" db="EMBL/GenBank/DDBJ databases">
        <title>Comparative genomics reveals that relaxation of natural selection precedes convergent phenotypic evolution of cavefish.</title>
        <authorList>
            <person name="Peng Z."/>
        </authorList>
    </citation>
    <scope>NUCLEOTIDE SEQUENCE</scope>
    <source>
        <tissue evidence="4">Muscle</tissue>
    </source>
</reference>
<dbReference type="PANTHER" id="PTHR45784">
    <property type="entry name" value="C-TYPE LECTIN DOMAIN FAMILY 20 MEMBER A-RELATED"/>
    <property type="match status" value="1"/>
</dbReference>
<dbReference type="PROSITE" id="PS00615">
    <property type="entry name" value="C_TYPE_LECTIN_1"/>
    <property type="match status" value="1"/>
</dbReference>
<gene>
    <name evidence="4" type="ORF">IRJ41_006272</name>
</gene>
<dbReference type="EMBL" id="JAFHDT010000005">
    <property type="protein sequence ID" value="KAI7809363.1"/>
    <property type="molecule type" value="Genomic_DNA"/>
</dbReference>
<accession>A0A9W7WVZ0</accession>
<keyword evidence="1" id="KW-1015">Disulfide bond</keyword>
<keyword evidence="5" id="KW-1185">Reference proteome</keyword>
<dbReference type="Proteomes" id="UP001059041">
    <property type="component" value="Linkage Group LG5"/>
</dbReference>
<feature type="domain" description="C-type lectin" evidence="3">
    <location>
        <begin position="130"/>
        <end position="239"/>
    </location>
</feature>
<comment type="caution">
    <text evidence="4">The sequence shown here is derived from an EMBL/GenBank/DDBJ whole genome shotgun (WGS) entry which is preliminary data.</text>
</comment>
<dbReference type="SUPFAM" id="SSF56436">
    <property type="entry name" value="C-type lectin-like"/>
    <property type="match status" value="4"/>
</dbReference>
<sequence>MDMSVFVLLLLSGLLWSASGILREFKYINTRMTWSEAQSYCRVRFTDLATLDSMNDVNRMIKTVNDGYSGSVWIGLKRGTQRRWGWSMGDTLTQYSGWMSGEPNGDGVCGEFISSAWNDLTCSYNSAFVCYNETIGNILIQTPKNWRDAQSYCRQYHTDLASIRSSVEQQRMYNLKLNIHRVWIGLFSDFWQWSDQWNLFRNWAAGQPSASGDCASMSTADSGKWAIETCDLKRPFICHGSSKTRIRQYYFFNETMTWINAQSYCRARFTDMATLDTVSDVNRMMNTVDPGYNESVWIGLNRSAQAHWVWSTENNSISQYSNWGVGEPNGNWECVKSSNGSWFDVDCALTLPFVCFNDSIGYVHINTHLTWRDAQNYCRQHHSDLASIRSPEQQRLISDKSSSVWIGLFLDSWQWSDKWNLNFRHWTTGYPSQSLGSGDCVAMSTDITDSGKWFHHSCDQSLSFICHGDYSEISLKNKKNAKDICSMPPKYLINKKLQSLGLGRYSVRWGKYKG</sequence>
<feature type="domain" description="C-type lectin" evidence="3">
    <location>
        <begin position="249"/>
        <end position="356"/>
    </location>
</feature>
<evidence type="ECO:0000256" key="2">
    <source>
        <dbReference type="SAM" id="SignalP"/>
    </source>
</evidence>
<dbReference type="InterPro" id="IPR001304">
    <property type="entry name" value="C-type_lectin-like"/>
</dbReference>
<evidence type="ECO:0000256" key="1">
    <source>
        <dbReference type="ARBA" id="ARBA00023157"/>
    </source>
</evidence>
<dbReference type="Pfam" id="PF00059">
    <property type="entry name" value="Lectin_C"/>
    <property type="match status" value="4"/>
</dbReference>
<dbReference type="Gene3D" id="3.10.100.10">
    <property type="entry name" value="Mannose-Binding Protein A, subunit A"/>
    <property type="match status" value="4"/>
</dbReference>
<keyword evidence="2" id="KW-0732">Signal</keyword>
<evidence type="ECO:0000313" key="4">
    <source>
        <dbReference type="EMBL" id="KAI7809363.1"/>
    </source>
</evidence>
<dbReference type="SMART" id="SM00034">
    <property type="entry name" value="CLECT"/>
    <property type="match status" value="4"/>
</dbReference>
<proteinExistence type="predicted"/>
<evidence type="ECO:0000313" key="5">
    <source>
        <dbReference type="Proteomes" id="UP001059041"/>
    </source>
</evidence>
<protein>
    <recommendedName>
        <fullName evidence="3">C-type lectin domain-containing protein</fullName>
    </recommendedName>
</protein>
<dbReference type="InterPro" id="IPR016186">
    <property type="entry name" value="C-type_lectin-like/link_sf"/>
</dbReference>
<dbReference type="InterPro" id="IPR018378">
    <property type="entry name" value="C-type_lectin_CS"/>
</dbReference>
<dbReference type="PROSITE" id="PS50041">
    <property type="entry name" value="C_TYPE_LECTIN_2"/>
    <property type="match status" value="4"/>
</dbReference>
<dbReference type="AlphaFoldDB" id="A0A9W7WVZ0"/>
<dbReference type="InterPro" id="IPR016187">
    <property type="entry name" value="CTDL_fold"/>
</dbReference>